<dbReference type="EMBL" id="KZ992481">
    <property type="protein sequence ID" value="RKP09905.1"/>
    <property type="molecule type" value="Genomic_DNA"/>
</dbReference>
<dbReference type="InterPro" id="IPR031778">
    <property type="entry name" value="Sortilin_N"/>
</dbReference>
<dbReference type="Pfam" id="PF15902">
    <property type="entry name" value="Sortilin-Vps10"/>
    <property type="match status" value="4"/>
</dbReference>
<dbReference type="CDD" id="cd15482">
    <property type="entry name" value="Sialidase_non-viral"/>
    <property type="match status" value="2"/>
</dbReference>
<dbReference type="STRING" id="78915.A0A4P9XUJ9"/>
<evidence type="ECO:0000313" key="7">
    <source>
        <dbReference type="Proteomes" id="UP000271241"/>
    </source>
</evidence>
<organism evidence="6 7">
    <name type="scientific">Thamnocephalis sphaerospora</name>
    <dbReference type="NCBI Taxonomy" id="78915"/>
    <lineage>
        <taxon>Eukaryota</taxon>
        <taxon>Fungi</taxon>
        <taxon>Fungi incertae sedis</taxon>
        <taxon>Zoopagomycota</taxon>
        <taxon>Zoopagomycotina</taxon>
        <taxon>Zoopagomycetes</taxon>
        <taxon>Zoopagales</taxon>
        <taxon>Sigmoideomycetaceae</taxon>
        <taxon>Thamnocephalis</taxon>
    </lineage>
</organism>
<evidence type="ECO:0000256" key="2">
    <source>
        <dbReference type="ARBA" id="ARBA00022737"/>
    </source>
</evidence>
<dbReference type="GO" id="GO:0016020">
    <property type="term" value="C:membrane"/>
    <property type="evidence" value="ECO:0007669"/>
    <property type="project" value="UniProtKB-SubCell"/>
</dbReference>
<dbReference type="PANTHER" id="PTHR12106">
    <property type="entry name" value="SORTILIN RELATED"/>
    <property type="match status" value="1"/>
</dbReference>
<accession>A0A4P9XUJ9</accession>
<dbReference type="GO" id="GO:0006895">
    <property type="term" value="P:Golgi to endosome transport"/>
    <property type="evidence" value="ECO:0007669"/>
    <property type="project" value="TreeGrafter"/>
</dbReference>
<dbReference type="Proteomes" id="UP000271241">
    <property type="component" value="Unassembled WGS sequence"/>
</dbReference>
<evidence type="ECO:0000259" key="5">
    <source>
        <dbReference type="SMART" id="SM00602"/>
    </source>
</evidence>
<feature type="domain" description="VPS10" evidence="5">
    <location>
        <begin position="1345"/>
        <end position="1944"/>
    </location>
</feature>
<evidence type="ECO:0000256" key="3">
    <source>
        <dbReference type="ARBA" id="ARBA00023136"/>
    </source>
</evidence>
<dbReference type="GO" id="GO:0005829">
    <property type="term" value="C:cytosol"/>
    <property type="evidence" value="ECO:0007669"/>
    <property type="project" value="GOC"/>
</dbReference>
<reference evidence="7" key="1">
    <citation type="journal article" date="2018" name="Nat. Microbiol.">
        <title>Leveraging single-cell genomics to expand the fungal tree of life.</title>
        <authorList>
            <person name="Ahrendt S.R."/>
            <person name="Quandt C.A."/>
            <person name="Ciobanu D."/>
            <person name="Clum A."/>
            <person name="Salamov A."/>
            <person name="Andreopoulos B."/>
            <person name="Cheng J.F."/>
            <person name="Woyke T."/>
            <person name="Pelin A."/>
            <person name="Henrissat B."/>
            <person name="Reynolds N.K."/>
            <person name="Benny G.L."/>
            <person name="Smith M.E."/>
            <person name="James T.Y."/>
            <person name="Grigoriev I.V."/>
        </authorList>
    </citation>
    <scope>NUCLEOTIDE SEQUENCE [LARGE SCALE GENOMIC DNA]</scope>
    <source>
        <strain evidence="7">RSA 1356</strain>
    </source>
</reference>
<keyword evidence="2" id="KW-0677">Repeat</keyword>
<feature type="non-terminal residue" evidence="6">
    <location>
        <position position="1"/>
    </location>
</feature>
<dbReference type="Gene3D" id="3.30.60.270">
    <property type="match status" value="3"/>
</dbReference>
<sequence>QVVLFYDANAKNVHRSADGGKSWGKLEGVPGGKVTTVFIHPFDKDMAFLLTAKQTHYVSRDRGATWSTFRTPIPPTRTSAALSFHAERSGYVLFTGERCSSSIAGDSSDTCKDETYVTRDAFTTEPKLLLRNTLQCVWARSTLDSKLAPVKTIVCIEESARKGKYQLVRSENMFASKELVQLTTTTGSHAAGSVAALGTTNGFIVAAGSDRGTGDLQLWVTQDTHTWARAHLPAGMSIWNNEYTILESSAHTLNVDVGSDGSSSRPTAGRTGTLLSSNSNGTYYTVSLAHTSRTESGKVDYERVAGMEGVALVNVVDNWKTAARDDDRHIKSKITFDDGGSWRNVKPPLKDDQGKVYGCAGDTPLDRCSLHLHSVSESHNIGRVFSAPGAPGLLMGVGNVGAYLRPYALCDTFLSRDGGVTWRMVRRGPHKWEVGDAGGLLVMIADGRATDTVLWSDDDGTAWKTAKLDRKVQARALTTSRKGDTRHFVLVATPEDAGKNTRERHSVIFLDFTDTQAKQCRFDEEHPDTSDFELWRARGMVQGADCLMGHKTYYWRRRRDVRCYIGRRLDGAAKRTDCPCTEHDYECDYNFLRNGDGKCVSAGPERIPHGQCTKEGAKFTGSSGYRLITGNTCDRENGVKLDEPIEKDCPKGKKMALGSAYTRLFANHVSAQTVFRSMIADMLHFKNDPAMLLRTMAGELWNSKNEAGAWTRVSLDGAVIFSAVHEFDPMRAYAITDKDHLYVSKDRGATFTKVDTPLAPNKLGLSILDFHPTEPSWLLFTGSTDCPNCHSEVYLSKDDGANWKLVDTWAKSCLFGRDTQFTKVDTSTIYCIAYKRKSGDGQDGLNGKSTEDNPLRLQMTTDGGENWKRLMDRAHDMYIFSEFMLVTSLLGNDMDLYTSTDGTAFTPAVFPPNVNANSLTFTLLKSSSGAVFLDRRRRKTPGKEFGALFESNYNGTKFSLSLSDTNRNSDNIVDFERVSGISGVLVANQVANTDSLAAVDAKKQVVTRVSFNDGRTWQGLNAPSVDAQGRRIECANDCALHLHGKSSASNSGEVFSSPSSPGLMMGVGNVGDSLLPFGEGHTYLSNDAGQSWSEVKRGASLYEFGNYGSLLVMVDQSEPVRYLNYSWNTGKDWTAYRFSDRPIRVTELTTRPGSTSTRFILVGLEVTDDAKGPEDTQQIVIQVDFSQLEPRKCVKSDDDEKSDFERWNPLRSTNGNCFLGEEIYYWRRKEGRDCLIDSEQQLPTRIKKVCQCTIEDYECDSGFWFDSSGKCALLGLDPLRPRTCPHDSTYQGSSGYVKNPRSKCKGGEDLSGKAERKCNESKGAHAAITYFDHMSADHFYFEKSETIVMRTTNGEVWRSADEGKTWNRVGEDLGVEFTGVYRDPFVRERAIFVTANSKHYVTDDRGTTLQPLSVPLSPSIFDTPIFQFHPKQPRWLLYLGQAGCGSTRASKDRRDSTECQAKAFVSQNGGSDWKAIESYVRTCNWAASAKFSAYAEDVVLCEVYQRKEGSQRSFVDNPLQLVVGDKFFSNKQTVFDSITGFSLIDEFLMVAVTASGGKGLTMHVSTNARDFAAAQFPKGQNRALASVNRDNKGYVDFERAAGIEGVAMTNQVSNPAEVSAGEEKKLRSLITYDNGRTWKPLTAPKKDPSGRTYRCPSPPCSLSLHSFTEKEDPTNIFSAPTAVGVMMGVGNVGNHLSTYDESDTFLTRDAGHTWRAIQRGPHLYEFGDHGGILVLVDDRGPVDHVLYSLDEGASFDKFYFTPSNKKVRVATLTTEPSSTSRRFLLYGTAGRGTTRQVVVQLDFSGLLQRKCVLNMEDTSANDFELWSPTGNSKDHECLFGHVTQYVRRIPDHDCFIGHKFAGAEKQIRNCTCTSADFECDFNFVRSGENKCVLAEGITAPPQTTCDADGMTHVSTGYRKVPLSTCAGGLELDTSEAVACNGKHDPGMRAVQYC</sequence>
<dbReference type="SUPFAM" id="SSF110296">
    <property type="entry name" value="Oligoxyloglucan reducing end-specific cellobiohydrolase"/>
    <property type="match status" value="3"/>
</dbReference>
<feature type="domain" description="VPS10" evidence="5">
    <location>
        <begin position="689"/>
        <end position="1323"/>
    </location>
</feature>
<dbReference type="GO" id="GO:0006896">
    <property type="term" value="P:Golgi to vacuole transport"/>
    <property type="evidence" value="ECO:0007669"/>
    <property type="project" value="TreeGrafter"/>
</dbReference>
<dbReference type="InterPro" id="IPR031777">
    <property type="entry name" value="Sortilin_C"/>
</dbReference>
<dbReference type="Pfam" id="PF15901">
    <property type="entry name" value="Sortilin_C"/>
    <property type="match status" value="3"/>
</dbReference>
<dbReference type="FunFam" id="3.30.60.270:FF:000005">
    <property type="entry name" value="Sortilin"/>
    <property type="match status" value="2"/>
</dbReference>
<name>A0A4P9XUJ9_9FUNG</name>
<dbReference type="Gene3D" id="2.130.10.10">
    <property type="entry name" value="YVTN repeat-like/Quinoprotein amine dehydrogenase"/>
    <property type="match status" value="3"/>
</dbReference>
<dbReference type="PANTHER" id="PTHR12106:SF27">
    <property type="entry name" value="SORTILIN-RELATED RECEPTOR"/>
    <property type="match status" value="1"/>
</dbReference>
<dbReference type="InterPro" id="IPR006581">
    <property type="entry name" value="VPS10"/>
</dbReference>
<gene>
    <name evidence="6" type="ORF">THASP1DRAFT_13625</name>
</gene>
<evidence type="ECO:0000313" key="6">
    <source>
        <dbReference type="EMBL" id="RKP09905.1"/>
    </source>
</evidence>
<dbReference type="InterPro" id="IPR050310">
    <property type="entry name" value="VPS10-sortilin"/>
</dbReference>
<dbReference type="GO" id="GO:0005794">
    <property type="term" value="C:Golgi apparatus"/>
    <property type="evidence" value="ECO:0007669"/>
    <property type="project" value="TreeGrafter"/>
</dbReference>
<dbReference type="Gene3D" id="2.10.70.80">
    <property type="match status" value="3"/>
</dbReference>
<proteinExistence type="predicted"/>
<keyword evidence="4" id="KW-0325">Glycoprotein</keyword>
<dbReference type="GO" id="GO:0006623">
    <property type="term" value="P:protein targeting to vacuole"/>
    <property type="evidence" value="ECO:0007669"/>
    <property type="project" value="TreeGrafter"/>
</dbReference>
<evidence type="ECO:0000256" key="4">
    <source>
        <dbReference type="ARBA" id="ARBA00023180"/>
    </source>
</evidence>
<dbReference type="InterPro" id="IPR015943">
    <property type="entry name" value="WD40/YVTN_repeat-like_dom_sf"/>
</dbReference>
<keyword evidence="7" id="KW-1185">Reference proteome</keyword>
<dbReference type="OrthoDB" id="443634at2759"/>
<dbReference type="SMART" id="SM00602">
    <property type="entry name" value="VPS10"/>
    <property type="match status" value="3"/>
</dbReference>
<evidence type="ECO:0000256" key="1">
    <source>
        <dbReference type="ARBA" id="ARBA00004370"/>
    </source>
</evidence>
<protein>
    <recommendedName>
        <fullName evidence="5">VPS10 domain-containing protein</fullName>
    </recommendedName>
</protein>
<comment type="subcellular location">
    <subcellularLocation>
        <location evidence="1">Membrane</location>
    </subcellularLocation>
</comment>
<feature type="domain" description="VPS10" evidence="5">
    <location>
        <begin position="2"/>
        <end position="654"/>
    </location>
</feature>
<keyword evidence="3" id="KW-0472">Membrane</keyword>